<keyword evidence="6" id="KW-1185">Reference proteome</keyword>
<keyword evidence="2" id="KW-0732">Signal</keyword>
<dbReference type="InterPro" id="IPR050463">
    <property type="entry name" value="Gfo/Idh/MocA_oxidrdct_glycsds"/>
</dbReference>
<evidence type="ECO:0000259" key="4">
    <source>
        <dbReference type="Pfam" id="PF22725"/>
    </source>
</evidence>
<dbReference type="EMBL" id="QVQT01000001">
    <property type="protein sequence ID" value="RFU18738.1"/>
    <property type="molecule type" value="Genomic_DNA"/>
</dbReference>
<dbReference type="InterPro" id="IPR000683">
    <property type="entry name" value="Gfo/Idh/MocA-like_OxRdtase_N"/>
</dbReference>
<evidence type="ECO:0000256" key="1">
    <source>
        <dbReference type="ARBA" id="ARBA00023002"/>
    </source>
</evidence>
<dbReference type="Gene3D" id="3.40.50.720">
    <property type="entry name" value="NAD(P)-binding Rossmann-like Domain"/>
    <property type="match status" value="1"/>
</dbReference>
<protein>
    <submittedName>
        <fullName evidence="5">Gfo/Idh/MocA family oxidoreductase</fullName>
    </submittedName>
</protein>
<proteinExistence type="predicted"/>
<evidence type="ECO:0000259" key="3">
    <source>
        <dbReference type="Pfam" id="PF01408"/>
    </source>
</evidence>
<dbReference type="Pfam" id="PF01408">
    <property type="entry name" value="GFO_IDH_MocA"/>
    <property type="match status" value="1"/>
</dbReference>
<evidence type="ECO:0000313" key="5">
    <source>
        <dbReference type="EMBL" id="RFU18738.1"/>
    </source>
</evidence>
<reference evidence="5 6" key="1">
    <citation type="submission" date="2018-08" db="EMBL/GenBank/DDBJ databases">
        <title>Acidipila sp. 4G-K13, an acidobacterium isolated from forest soil.</title>
        <authorList>
            <person name="Gao Z.-H."/>
            <person name="Qiu L.-H."/>
        </authorList>
    </citation>
    <scope>NUCLEOTIDE SEQUENCE [LARGE SCALE GENOMIC DNA]</scope>
    <source>
        <strain evidence="5 6">4G-K13</strain>
    </source>
</reference>
<evidence type="ECO:0000256" key="2">
    <source>
        <dbReference type="SAM" id="SignalP"/>
    </source>
</evidence>
<dbReference type="Gene3D" id="3.30.360.10">
    <property type="entry name" value="Dihydrodipicolinate Reductase, domain 2"/>
    <property type="match status" value="1"/>
</dbReference>
<dbReference type="SUPFAM" id="SSF55347">
    <property type="entry name" value="Glyceraldehyde-3-phosphate dehydrogenase-like, C-terminal domain"/>
    <property type="match status" value="1"/>
</dbReference>
<dbReference type="InterPro" id="IPR036291">
    <property type="entry name" value="NAD(P)-bd_dom_sf"/>
</dbReference>
<sequence length="370" mass="41130">MIALWFRRLSLLSLAFLTPLCLAQQPLRVAVVGLEHGHITGFLSQFPKQHDVELVGIADADTALCDRYEHQFHLDHSLFYSDPAKMVAATHPQALLVYTAVGEHRRVIEFAADHNLAVMVEKPLTLSVDDALAIRKAAREHHIQVLVNYETTWYSSNRAIYDMLQQGKLGDIRKVIVRDGHQGPAEIHVQPEFLKWLTDPAENGAGALYDFGCYGADLMTWFMHGEAPISVTAVAQTDKPQTYPRVDDDATIVLRYPRAQAVLLPSWNWTFGVKDMEVYGNKGYAIAVNGGKEVRERFAERAPEDTFTAPPLAAPEDSSLHYLAAVLRGQIQPHGDLTALDTNVIVVQILDAARESARTGKTVTLHPLPE</sequence>
<dbReference type="PANTHER" id="PTHR43818">
    <property type="entry name" value="BCDNA.GH03377"/>
    <property type="match status" value="1"/>
</dbReference>
<dbReference type="Proteomes" id="UP000264702">
    <property type="component" value="Unassembled WGS sequence"/>
</dbReference>
<dbReference type="AlphaFoldDB" id="A0A372IUZ7"/>
<dbReference type="OrthoDB" id="9815825at2"/>
<feature type="signal peptide" evidence="2">
    <location>
        <begin position="1"/>
        <end position="23"/>
    </location>
</feature>
<dbReference type="GO" id="GO:0000166">
    <property type="term" value="F:nucleotide binding"/>
    <property type="evidence" value="ECO:0007669"/>
    <property type="project" value="InterPro"/>
</dbReference>
<organism evidence="5 6">
    <name type="scientific">Paracidobacterium acidisoli</name>
    <dbReference type="NCBI Taxonomy" id="2303751"/>
    <lineage>
        <taxon>Bacteria</taxon>
        <taxon>Pseudomonadati</taxon>
        <taxon>Acidobacteriota</taxon>
        <taxon>Terriglobia</taxon>
        <taxon>Terriglobales</taxon>
        <taxon>Acidobacteriaceae</taxon>
        <taxon>Paracidobacterium</taxon>
    </lineage>
</organism>
<comment type="caution">
    <text evidence="5">The sequence shown here is derived from an EMBL/GenBank/DDBJ whole genome shotgun (WGS) entry which is preliminary data.</text>
</comment>
<feature type="chain" id="PRO_5016820168" evidence="2">
    <location>
        <begin position="24"/>
        <end position="370"/>
    </location>
</feature>
<dbReference type="SUPFAM" id="SSF51735">
    <property type="entry name" value="NAD(P)-binding Rossmann-fold domains"/>
    <property type="match status" value="1"/>
</dbReference>
<dbReference type="Pfam" id="PF22725">
    <property type="entry name" value="GFO_IDH_MocA_C3"/>
    <property type="match status" value="1"/>
</dbReference>
<evidence type="ECO:0000313" key="6">
    <source>
        <dbReference type="Proteomes" id="UP000264702"/>
    </source>
</evidence>
<dbReference type="InterPro" id="IPR055170">
    <property type="entry name" value="GFO_IDH_MocA-like_dom"/>
</dbReference>
<keyword evidence="1" id="KW-0560">Oxidoreductase</keyword>
<accession>A0A372IUZ7</accession>
<feature type="domain" description="Gfo/Idh/MocA-like oxidoreductase N-terminal" evidence="3">
    <location>
        <begin position="27"/>
        <end position="149"/>
    </location>
</feature>
<name>A0A372IUZ7_9BACT</name>
<gene>
    <name evidence="5" type="ORF">D0Y96_02945</name>
</gene>
<dbReference type="PANTHER" id="PTHR43818:SF11">
    <property type="entry name" value="BCDNA.GH03377"/>
    <property type="match status" value="1"/>
</dbReference>
<feature type="domain" description="GFO/IDH/MocA-like oxidoreductase" evidence="4">
    <location>
        <begin position="158"/>
        <end position="284"/>
    </location>
</feature>
<dbReference type="GO" id="GO:0016491">
    <property type="term" value="F:oxidoreductase activity"/>
    <property type="evidence" value="ECO:0007669"/>
    <property type="project" value="UniProtKB-KW"/>
</dbReference>